<evidence type="ECO:0000256" key="8">
    <source>
        <dbReference type="ARBA" id="ARBA00023163"/>
    </source>
</evidence>
<dbReference type="GO" id="GO:0006352">
    <property type="term" value="P:DNA-templated transcription initiation"/>
    <property type="evidence" value="ECO:0007669"/>
    <property type="project" value="InterPro"/>
</dbReference>
<evidence type="ECO:0000259" key="10">
    <source>
        <dbReference type="Pfam" id="PF04552"/>
    </source>
</evidence>
<feature type="compositionally biased region" description="Acidic residues" evidence="9">
    <location>
        <begin position="50"/>
        <end position="75"/>
    </location>
</feature>
<evidence type="ECO:0000256" key="7">
    <source>
        <dbReference type="ARBA" id="ARBA00023125"/>
    </source>
</evidence>
<dbReference type="GO" id="GO:0003677">
    <property type="term" value="F:DNA binding"/>
    <property type="evidence" value="ECO:0007669"/>
    <property type="project" value="UniProtKB-KW"/>
</dbReference>
<dbReference type="Pfam" id="PF04963">
    <property type="entry name" value="Sigma54_CBD"/>
    <property type="match status" value="1"/>
</dbReference>
<dbReference type="PANTHER" id="PTHR32248:SF4">
    <property type="entry name" value="RNA POLYMERASE SIGMA-54 FACTOR"/>
    <property type="match status" value="1"/>
</dbReference>
<dbReference type="EMBL" id="FAXC01000259">
    <property type="protein sequence ID" value="CUV09511.1"/>
    <property type="molecule type" value="Genomic_DNA"/>
</dbReference>
<evidence type="ECO:0000256" key="3">
    <source>
        <dbReference type="ARBA" id="ARBA00022679"/>
    </source>
</evidence>
<dbReference type="GO" id="GO:0000428">
    <property type="term" value="C:DNA-directed RNA polymerase complex"/>
    <property type="evidence" value="ECO:0007669"/>
    <property type="project" value="UniProtKB-KW"/>
</dbReference>
<dbReference type="InterPro" id="IPR000394">
    <property type="entry name" value="RNA_pol_sigma_54"/>
</dbReference>
<dbReference type="InterPro" id="IPR007634">
    <property type="entry name" value="RNA_pol_sigma_54_DNA-bd"/>
</dbReference>
<dbReference type="PROSITE" id="PS00718">
    <property type="entry name" value="SIGMA54_2"/>
    <property type="match status" value="1"/>
</dbReference>
<dbReference type="Pfam" id="PF04552">
    <property type="entry name" value="Sigma54_DBD"/>
    <property type="match status" value="1"/>
</dbReference>
<evidence type="ECO:0000256" key="5">
    <source>
        <dbReference type="ARBA" id="ARBA00023015"/>
    </source>
</evidence>
<reference evidence="12" key="1">
    <citation type="submission" date="2015-10" db="EMBL/GenBank/DDBJ databases">
        <authorList>
            <person name="Gilbert D.G."/>
        </authorList>
    </citation>
    <scope>NUCLEOTIDE SEQUENCE</scope>
</reference>
<accession>A0A170QCT9</accession>
<evidence type="ECO:0000256" key="1">
    <source>
        <dbReference type="ARBA" id="ARBA00008798"/>
    </source>
</evidence>
<feature type="region of interest" description="Disordered" evidence="9">
    <location>
        <begin position="41"/>
        <end position="86"/>
    </location>
</feature>
<evidence type="ECO:0000256" key="2">
    <source>
        <dbReference type="ARBA" id="ARBA00022478"/>
    </source>
</evidence>
<dbReference type="PIRSF" id="PIRSF000774">
    <property type="entry name" value="RpoN"/>
    <property type="match status" value="1"/>
</dbReference>
<keyword evidence="6" id="KW-0731">Sigma factor</keyword>
<keyword evidence="5" id="KW-0805">Transcription regulation</keyword>
<dbReference type="GO" id="GO:0001216">
    <property type="term" value="F:DNA-binding transcription activator activity"/>
    <property type="evidence" value="ECO:0007669"/>
    <property type="project" value="InterPro"/>
</dbReference>
<evidence type="ECO:0000259" key="11">
    <source>
        <dbReference type="Pfam" id="PF04963"/>
    </source>
</evidence>
<dbReference type="Gene3D" id="1.10.10.1330">
    <property type="entry name" value="RNA polymerase sigma-54 factor, core-binding domain"/>
    <property type="match status" value="1"/>
</dbReference>
<keyword evidence="7" id="KW-0238">DNA-binding</keyword>
<keyword evidence="4" id="KW-0548">Nucleotidyltransferase</keyword>
<dbReference type="GO" id="GO:0016987">
    <property type="term" value="F:sigma factor activity"/>
    <property type="evidence" value="ECO:0007669"/>
    <property type="project" value="UniProtKB-KW"/>
</dbReference>
<dbReference type="AlphaFoldDB" id="A0A170QCT9"/>
<organism evidence="12">
    <name type="scientific">hydrothermal vent metagenome</name>
    <dbReference type="NCBI Taxonomy" id="652676"/>
    <lineage>
        <taxon>unclassified sequences</taxon>
        <taxon>metagenomes</taxon>
        <taxon>ecological metagenomes</taxon>
    </lineage>
</organism>
<dbReference type="PROSITE" id="PS50044">
    <property type="entry name" value="SIGMA54_3"/>
    <property type="match status" value="1"/>
</dbReference>
<evidence type="ECO:0000313" key="12">
    <source>
        <dbReference type="EMBL" id="CUV09511.1"/>
    </source>
</evidence>
<evidence type="ECO:0000256" key="4">
    <source>
        <dbReference type="ARBA" id="ARBA00022695"/>
    </source>
</evidence>
<dbReference type="Gene3D" id="1.10.10.60">
    <property type="entry name" value="Homeodomain-like"/>
    <property type="match status" value="1"/>
</dbReference>
<name>A0A170QCT9_9ZZZZ</name>
<dbReference type="NCBIfam" id="TIGR02395">
    <property type="entry name" value="rpoN_sigma"/>
    <property type="match status" value="1"/>
</dbReference>
<dbReference type="Pfam" id="PF00309">
    <property type="entry name" value="Sigma54_AID"/>
    <property type="match status" value="1"/>
</dbReference>
<evidence type="ECO:0000256" key="6">
    <source>
        <dbReference type="ARBA" id="ARBA00023082"/>
    </source>
</evidence>
<comment type="similarity">
    <text evidence="1">Belongs to the sigma-54 factor family.</text>
</comment>
<protein>
    <submittedName>
        <fullName evidence="12">RNA polymerase sigma-54 factor RpoN</fullName>
    </submittedName>
</protein>
<keyword evidence="8" id="KW-0804">Transcription</keyword>
<keyword evidence="3" id="KW-0808">Transferase</keyword>
<dbReference type="PANTHER" id="PTHR32248">
    <property type="entry name" value="RNA POLYMERASE SIGMA-54 FACTOR"/>
    <property type="match status" value="1"/>
</dbReference>
<keyword evidence="2" id="KW-0240">DNA-directed RNA polymerase</keyword>
<evidence type="ECO:0000256" key="9">
    <source>
        <dbReference type="SAM" id="MobiDB-lite"/>
    </source>
</evidence>
<dbReference type="InterPro" id="IPR038709">
    <property type="entry name" value="RpoN_core-bd_sf"/>
</dbReference>
<proteinExistence type="inferred from homology"/>
<sequence length="449" mass="52143">MPQLKQRQSLRQILTPQQVIQASILQLNVSNLEQKILDELESNPVLDQAETQDDEEVNNSEDEEVDFEEDPDEYEPASIYDNTDKKNRELPVREQLDFAEGLVRQLDNFNLLDWERAIAEDILWNLDENGYLAVDPILIADRYDREQEEIKHVQDKLQELDPPGIAARDLQDCLLIQLKGKEETLTYQIVSEYFDDFANHRYDRLQKYLDISKNSLGKIIEEISNLNPRPGDGKIGIGTETVIPDLLAVKQDGEWVVIVNDSWIPELNLSNEYVTMLNQKDLPGETQKYLKEKFDSASWFIHAIEQRRHTLTAVMEAIIKRQREFFKGKIELLVPMKLQDIADAIDMDISTISRSTRGKYVDTPYGIFELKSFFTERYKLESGEEVSTKAIKDLLKKLIDDEDKSSPLTDTDLADQLRDEGFPVARRTVAKYREQLHFSVARLRRKLTY</sequence>
<dbReference type="PRINTS" id="PR00045">
    <property type="entry name" value="SIGMA54FCT"/>
</dbReference>
<dbReference type="GO" id="GO:0016779">
    <property type="term" value="F:nucleotidyltransferase activity"/>
    <property type="evidence" value="ECO:0007669"/>
    <property type="project" value="UniProtKB-KW"/>
</dbReference>
<feature type="domain" description="RNA polymerase sigma factor 54 DNA-binding" evidence="10">
    <location>
        <begin position="287"/>
        <end position="445"/>
    </location>
</feature>
<gene>
    <name evidence="12" type="ORF">MGWOODY_Mmi783</name>
</gene>
<feature type="domain" description="RNA polymerase sigma factor 54 core-binding" evidence="11">
    <location>
        <begin position="95"/>
        <end position="273"/>
    </location>
</feature>
<dbReference type="InterPro" id="IPR007046">
    <property type="entry name" value="RNA_pol_sigma_54_core-bd"/>
</dbReference>